<sequence length="420" mass="46310">MYDIIGIGFGPANIALAIALADHNREAPADRRITAIFLEKRDHFTWHPGMMLPGTTMQISFLKDLVTYRDPAHPLSFLTYVHQAGRLPDFVNKQSFFPTRQEFADYLTWAAKHVEDVARYGSTVTGVEVDRGGNQVTVTTADGATFHGRTLVHAPGLVPIMPVWATASDRVFHTHDLLTSLDAAPGKIRTAIVIGSGQSAAEAAQHLHDTCPERTIHAVFGKVGYTPADDSPFANRIFDPDMVDRWHGADPQVRERMYRYHRGTNYSAVDPVLIEDLYTRAYEELVTGRPRLHIHNCTEAIACTEDADGVTLTVRDLMNGQEQTLRADAVVMATGYRGADPADLFGDSARWYRHDNGLPAVLRDYRWAPAEDALPSVYLNGGVEHTHGLTSALLSNLALRSSEILDSILTARAGQERASA</sequence>
<evidence type="ECO:0000256" key="5">
    <source>
        <dbReference type="ARBA" id="ARBA00016406"/>
    </source>
</evidence>
<comment type="caution">
    <text evidence="16">The sequence shown here is derived from an EMBL/GenBank/DDBJ whole genome shotgun (WGS) entry which is preliminary data.</text>
</comment>
<dbReference type="Proteomes" id="UP000008495">
    <property type="component" value="Unassembled WGS sequence"/>
</dbReference>
<dbReference type="RefSeq" id="WP_006503237.1">
    <property type="nucleotide sequence ID" value="NZ_BAGZ01000009.1"/>
</dbReference>
<dbReference type="Gene3D" id="3.50.50.60">
    <property type="entry name" value="FAD/NAD(P)-binding domain"/>
    <property type="match status" value="1"/>
</dbReference>
<dbReference type="SUPFAM" id="SSF51905">
    <property type="entry name" value="FAD/NAD(P)-binding domain"/>
    <property type="match status" value="2"/>
</dbReference>
<comment type="pathway">
    <text evidence="2">Siderophore biosynthesis.</text>
</comment>
<keyword evidence="8" id="KW-0521">NADP</keyword>
<dbReference type="Pfam" id="PF13434">
    <property type="entry name" value="Lys_Orn_oxgnase"/>
    <property type="match status" value="1"/>
</dbReference>
<reference evidence="16 17" key="1">
    <citation type="submission" date="2012-08" db="EMBL/GenBank/DDBJ databases">
        <title>Whole genome shotgun sequence of Austwickia chelonae NBRC 105200.</title>
        <authorList>
            <person name="Yoshida I."/>
            <person name="Hosoyama A."/>
            <person name="Tsuchikane K."/>
            <person name="Katsumata H."/>
            <person name="Ando Y."/>
            <person name="Ohji S."/>
            <person name="Hamada M."/>
            <person name="Tamura T."/>
            <person name="Yamazoe A."/>
            <person name="Yamazaki S."/>
            <person name="Fujita N."/>
        </authorList>
    </citation>
    <scope>NUCLEOTIDE SEQUENCE [LARGE SCALE GENOMIC DNA]</scope>
    <source>
        <strain evidence="16 17">NBRC 105200</strain>
    </source>
</reference>
<name>K6W9I2_9MICO</name>
<dbReference type="PANTHER" id="PTHR42802">
    <property type="entry name" value="MONOOXYGENASE"/>
    <property type="match status" value="1"/>
</dbReference>
<keyword evidence="9" id="KW-0560">Oxidoreductase</keyword>
<keyword evidence="17" id="KW-1185">Reference proteome</keyword>
<dbReference type="STRING" id="100225.SAMN05421595_2752"/>
<evidence type="ECO:0000256" key="11">
    <source>
        <dbReference type="ARBA" id="ARBA00029939"/>
    </source>
</evidence>
<evidence type="ECO:0000313" key="16">
    <source>
        <dbReference type="EMBL" id="GAB78482.1"/>
    </source>
</evidence>
<dbReference type="InterPro" id="IPR036188">
    <property type="entry name" value="FAD/NAD-bd_sf"/>
</dbReference>
<protein>
    <recommendedName>
        <fullName evidence="5">L-lysine N6-monooxygenase MbtG</fullName>
        <ecNumber evidence="4">1.14.13.59</ecNumber>
    </recommendedName>
    <alternativeName>
        <fullName evidence="14">Lysine 6-N-hydroxylase</fullName>
    </alternativeName>
    <alternativeName>
        <fullName evidence="13">Lysine N6-hydroxylase</fullName>
    </alternativeName>
    <alternativeName>
        <fullName evidence="11">Lysine-N-oxygenase</fullName>
    </alternativeName>
    <alternativeName>
        <fullName evidence="12">Mycobactin synthase protein G</fullName>
    </alternativeName>
</protein>
<gene>
    <name evidence="16" type="ORF">AUCHE_09_00870</name>
</gene>
<dbReference type="InterPro" id="IPR025700">
    <property type="entry name" value="Lys/Orn_oxygenase"/>
</dbReference>
<dbReference type="AlphaFoldDB" id="K6W9I2"/>
<keyword evidence="10" id="KW-0503">Monooxygenase</keyword>
<evidence type="ECO:0000256" key="4">
    <source>
        <dbReference type="ARBA" id="ARBA00013076"/>
    </source>
</evidence>
<evidence type="ECO:0000256" key="2">
    <source>
        <dbReference type="ARBA" id="ARBA00004924"/>
    </source>
</evidence>
<evidence type="ECO:0000256" key="9">
    <source>
        <dbReference type="ARBA" id="ARBA00023002"/>
    </source>
</evidence>
<dbReference type="GO" id="GO:0047091">
    <property type="term" value="F:L-lysine 6-monooxygenase (NADPH) activity"/>
    <property type="evidence" value="ECO:0007669"/>
    <property type="project" value="UniProtKB-EC"/>
</dbReference>
<evidence type="ECO:0000313" key="17">
    <source>
        <dbReference type="Proteomes" id="UP000008495"/>
    </source>
</evidence>
<keyword evidence="7" id="KW-0274">FAD</keyword>
<evidence type="ECO:0000256" key="10">
    <source>
        <dbReference type="ARBA" id="ARBA00023033"/>
    </source>
</evidence>
<evidence type="ECO:0000256" key="3">
    <source>
        <dbReference type="ARBA" id="ARBA00007588"/>
    </source>
</evidence>
<evidence type="ECO:0000256" key="13">
    <source>
        <dbReference type="ARBA" id="ARBA00032493"/>
    </source>
</evidence>
<evidence type="ECO:0000256" key="15">
    <source>
        <dbReference type="ARBA" id="ARBA00048407"/>
    </source>
</evidence>
<dbReference type="PANTHER" id="PTHR42802:SF1">
    <property type="entry name" value="L-ORNITHINE N(5)-MONOOXYGENASE"/>
    <property type="match status" value="1"/>
</dbReference>
<dbReference type="eggNOG" id="COG3486">
    <property type="taxonomic scope" value="Bacteria"/>
</dbReference>
<dbReference type="EMBL" id="BAGZ01000009">
    <property type="protein sequence ID" value="GAB78482.1"/>
    <property type="molecule type" value="Genomic_DNA"/>
</dbReference>
<evidence type="ECO:0000256" key="14">
    <source>
        <dbReference type="ARBA" id="ARBA00032738"/>
    </source>
</evidence>
<keyword evidence="6" id="KW-0285">Flavoprotein</keyword>
<comment type="cofactor">
    <cofactor evidence="1">
        <name>FAD</name>
        <dbReference type="ChEBI" id="CHEBI:57692"/>
    </cofactor>
</comment>
<evidence type="ECO:0000256" key="1">
    <source>
        <dbReference type="ARBA" id="ARBA00001974"/>
    </source>
</evidence>
<proteinExistence type="inferred from homology"/>
<evidence type="ECO:0000256" key="7">
    <source>
        <dbReference type="ARBA" id="ARBA00022827"/>
    </source>
</evidence>
<accession>K6W9I2</accession>
<evidence type="ECO:0000256" key="12">
    <source>
        <dbReference type="ARBA" id="ARBA00031158"/>
    </source>
</evidence>
<comment type="similarity">
    <text evidence="3">Belongs to the lysine N(6)-hydroxylase/L-ornithine N(5)-oxygenase family.</text>
</comment>
<dbReference type="EC" id="1.14.13.59" evidence="4"/>
<evidence type="ECO:0000256" key="8">
    <source>
        <dbReference type="ARBA" id="ARBA00022857"/>
    </source>
</evidence>
<comment type="catalytic activity">
    <reaction evidence="15">
        <text>L-lysine + NADPH + O2 = N(6)-hydroxy-L-lysine + NADP(+) + H2O</text>
        <dbReference type="Rhea" id="RHEA:23228"/>
        <dbReference type="ChEBI" id="CHEBI:15377"/>
        <dbReference type="ChEBI" id="CHEBI:15379"/>
        <dbReference type="ChEBI" id="CHEBI:32551"/>
        <dbReference type="ChEBI" id="CHEBI:57783"/>
        <dbReference type="ChEBI" id="CHEBI:57820"/>
        <dbReference type="ChEBI" id="CHEBI:58349"/>
        <dbReference type="EC" id="1.14.13.59"/>
    </reaction>
</comment>
<organism evidence="16 17">
    <name type="scientific">Austwickia chelonae NBRC 105200</name>
    <dbReference type="NCBI Taxonomy" id="1184607"/>
    <lineage>
        <taxon>Bacteria</taxon>
        <taxon>Bacillati</taxon>
        <taxon>Actinomycetota</taxon>
        <taxon>Actinomycetes</taxon>
        <taxon>Micrococcales</taxon>
        <taxon>Dermatophilaceae</taxon>
        <taxon>Austwickia</taxon>
    </lineage>
</organism>
<evidence type="ECO:0000256" key="6">
    <source>
        <dbReference type="ARBA" id="ARBA00022630"/>
    </source>
</evidence>
<dbReference type="OrthoDB" id="7527071at2"/>